<dbReference type="InterPro" id="IPR051799">
    <property type="entry name" value="NADH_flavin_oxidoreductase"/>
</dbReference>
<dbReference type="CDD" id="cd02803">
    <property type="entry name" value="OYE_like_FMN_family"/>
    <property type="match status" value="1"/>
</dbReference>
<evidence type="ECO:0000259" key="3">
    <source>
        <dbReference type="Pfam" id="PF00724"/>
    </source>
</evidence>
<keyword evidence="1" id="KW-0285">Flavoprotein</keyword>
<accession>A0ABU3P3A6</accession>
<feature type="domain" description="NADH:flavin oxidoreductase/NADH oxidase N-terminal" evidence="3">
    <location>
        <begin position="4"/>
        <end position="334"/>
    </location>
</feature>
<evidence type="ECO:0000256" key="1">
    <source>
        <dbReference type="ARBA" id="ARBA00022630"/>
    </source>
</evidence>
<reference evidence="4 5" key="1">
    <citation type="submission" date="2023-07" db="EMBL/GenBank/DDBJ databases">
        <title>The novel representative of Negativicutes class, Anaeroselena agilis gen. nov. sp. nov.</title>
        <authorList>
            <person name="Prokofeva M.I."/>
            <person name="Elcheninov A.G."/>
            <person name="Klyukina A."/>
            <person name="Kublanov I.V."/>
            <person name="Frolov E.N."/>
            <person name="Podosokorskaya O.A."/>
        </authorList>
    </citation>
    <scope>NUCLEOTIDE SEQUENCE [LARGE SCALE GENOMIC DNA]</scope>
    <source>
        <strain evidence="4 5">4137-cl</strain>
    </source>
</reference>
<dbReference type="Pfam" id="PF00724">
    <property type="entry name" value="Oxidored_FMN"/>
    <property type="match status" value="1"/>
</dbReference>
<dbReference type="EMBL" id="JAUOZS010000001">
    <property type="protein sequence ID" value="MDT8903514.1"/>
    <property type="molecule type" value="Genomic_DNA"/>
</dbReference>
<gene>
    <name evidence="4" type="ORF">Q4T40_19985</name>
</gene>
<evidence type="ECO:0000313" key="5">
    <source>
        <dbReference type="Proteomes" id="UP001254848"/>
    </source>
</evidence>
<proteinExistence type="predicted"/>
<dbReference type="InterPro" id="IPR013785">
    <property type="entry name" value="Aldolase_TIM"/>
</dbReference>
<dbReference type="RefSeq" id="WP_413781969.1">
    <property type="nucleotide sequence ID" value="NZ_JAUOZS010000001.1"/>
</dbReference>
<comment type="caution">
    <text evidence="4">The sequence shown here is derived from an EMBL/GenBank/DDBJ whole genome shotgun (WGS) entry which is preliminary data.</text>
</comment>
<dbReference type="Proteomes" id="UP001254848">
    <property type="component" value="Unassembled WGS sequence"/>
</dbReference>
<dbReference type="Gene3D" id="3.20.20.70">
    <property type="entry name" value="Aldolase class I"/>
    <property type="match status" value="1"/>
</dbReference>
<protein>
    <submittedName>
        <fullName evidence="4">NADH:flavin oxidoreductase</fullName>
    </submittedName>
</protein>
<organism evidence="4 5">
    <name type="scientific">Anaeroselena agilis</name>
    <dbReference type="NCBI Taxonomy" id="3063788"/>
    <lineage>
        <taxon>Bacteria</taxon>
        <taxon>Bacillati</taxon>
        <taxon>Bacillota</taxon>
        <taxon>Negativicutes</taxon>
        <taxon>Acetonemataceae</taxon>
        <taxon>Anaeroselena</taxon>
    </lineage>
</organism>
<sequence>MKTLFDSTTINGLPLANRFIRAATMDFAADERGGVTERMIAAYGEAARSQVGLIVTGWVYVLPDGQGLPAMCGIHDDSLLDGFRKLTDKVHAEGGKVVLQIGYGGPQSPYESGPDVYSPSAVPDLGTGRTGKAMTEADIARLTAGFATAAGRAKAAGFDGVEIHAAHGFLLSQFLSPYYNRRSDGYGGPAENRARLLLEVYEAIRRQTGPDFVILAKVNCDDFVDGGMSFADSLYTCRLLAEKGIDGLEISGGLSAFREKCTVRRDITSPDQEAYFAKYAARIANEVTAPVILVGGLRSPEVMKRLLQDTKIAYFSLCRPLIAEPRLLERWRSGDRSGARCVSCNKCLTPAGIRCAMYGEA</sequence>
<keyword evidence="5" id="KW-1185">Reference proteome</keyword>
<dbReference type="SUPFAM" id="SSF51395">
    <property type="entry name" value="FMN-linked oxidoreductases"/>
    <property type="match status" value="1"/>
</dbReference>
<evidence type="ECO:0000313" key="4">
    <source>
        <dbReference type="EMBL" id="MDT8903514.1"/>
    </source>
</evidence>
<dbReference type="InterPro" id="IPR001155">
    <property type="entry name" value="OxRdtase_FMN_N"/>
</dbReference>
<keyword evidence="2" id="KW-0560">Oxidoreductase</keyword>
<dbReference type="PANTHER" id="PTHR43656">
    <property type="entry name" value="BINDING OXIDOREDUCTASE, PUTATIVE (AFU_ORTHOLOGUE AFUA_2G08260)-RELATED"/>
    <property type="match status" value="1"/>
</dbReference>
<evidence type="ECO:0000256" key="2">
    <source>
        <dbReference type="ARBA" id="ARBA00023002"/>
    </source>
</evidence>
<name>A0ABU3P3A6_9FIRM</name>
<dbReference type="PANTHER" id="PTHR43656:SF2">
    <property type="entry name" value="BINDING OXIDOREDUCTASE, PUTATIVE (AFU_ORTHOLOGUE AFUA_2G08260)-RELATED"/>
    <property type="match status" value="1"/>
</dbReference>